<feature type="transmembrane region" description="Helical" evidence="1">
    <location>
        <begin position="6"/>
        <end position="39"/>
    </location>
</feature>
<dbReference type="Proteomes" id="UP000823612">
    <property type="component" value="Unassembled WGS sequence"/>
</dbReference>
<dbReference type="PANTHER" id="PTHR35813">
    <property type="entry name" value="INNER MEMBRANE PROTEIN YBAN"/>
    <property type="match status" value="1"/>
</dbReference>
<comment type="caution">
    <text evidence="2">The sequence shown here is derived from an EMBL/GenBank/DDBJ whole genome shotgun (WGS) entry which is preliminary data.</text>
</comment>
<dbReference type="InterPro" id="IPR007401">
    <property type="entry name" value="DUF454"/>
</dbReference>
<name>A0A9D9DQU1_9BACT</name>
<accession>A0A9D9DQU1</accession>
<dbReference type="Pfam" id="PF04304">
    <property type="entry name" value="DUF454"/>
    <property type="match status" value="1"/>
</dbReference>
<dbReference type="GO" id="GO:0005886">
    <property type="term" value="C:plasma membrane"/>
    <property type="evidence" value="ECO:0007669"/>
    <property type="project" value="TreeGrafter"/>
</dbReference>
<evidence type="ECO:0000313" key="3">
    <source>
        <dbReference type="Proteomes" id="UP000823612"/>
    </source>
</evidence>
<keyword evidence="1" id="KW-0472">Membrane</keyword>
<reference evidence="2" key="1">
    <citation type="submission" date="2020-10" db="EMBL/GenBank/DDBJ databases">
        <authorList>
            <person name="Gilroy R."/>
        </authorList>
    </citation>
    <scope>NUCLEOTIDE SEQUENCE</scope>
    <source>
        <strain evidence="2">2889</strain>
    </source>
</reference>
<keyword evidence="1" id="KW-1133">Transmembrane helix</keyword>
<dbReference type="PIRSF" id="PIRSF016789">
    <property type="entry name" value="DUF454"/>
    <property type="match status" value="1"/>
</dbReference>
<evidence type="ECO:0000256" key="1">
    <source>
        <dbReference type="SAM" id="Phobius"/>
    </source>
</evidence>
<keyword evidence="1" id="KW-0812">Transmembrane</keyword>
<dbReference type="PANTHER" id="PTHR35813:SF1">
    <property type="entry name" value="INNER MEMBRANE PROTEIN YBAN"/>
    <property type="match status" value="1"/>
</dbReference>
<proteinExistence type="predicted"/>
<gene>
    <name evidence="2" type="ORF">IAB08_03595</name>
</gene>
<organism evidence="2 3">
    <name type="scientific">Candidatus Pullibacteroides excrementavium</name>
    <dbReference type="NCBI Taxonomy" id="2840905"/>
    <lineage>
        <taxon>Bacteria</taxon>
        <taxon>Pseudomonadati</taxon>
        <taxon>Bacteroidota</taxon>
        <taxon>Bacteroidia</taxon>
        <taxon>Bacteroidales</taxon>
        <taxon>Candidatus Pullibacteroides</taxon>
    </lineage>
</organism>
<dbReference type="AlphaFoldDB" id="A0A9D9DQU1"/>
<feature type="transmembrane region" description="Helical" evidence="1">
    <location>
        <begin position="73"/>
        <end position="92"/>
    </location>
</feature>
<protein>
    <submittedName>
        <fullName evidence="2">YbaN family protein</fullName>
    </submittedName>
</protein>
<feature type="transmembrane region" description="Helical" evidence="1">
    <location>
        <begin position="98"/>
        <end position="117"/>
    </location>
</feature>
<dbReference type="EMBL" id="JADIMZ010000051">
    <property type="protein sequence ID" value="MBO8432362.1"/>
    <property type="molecule type" value="Genomic_DNA"/>
</dbReference>
<reference evidence="2" key="2">
    <citation type="journal article" date="2021" name="PeerJ">
        <title>Extensive microbial diversity within the chicken gut microbiome revealed by metagenomics and culture.</title>
        <authorList>
            <person name="Gilroy R."/>
            <person name="Ravi A."/>
            <person name="Getino M."/>
            <person name="Pursley I."/>
            <person name="Horton D.L."/>
            <person name="Alikhan N.F."/>
            <person name="Baker D."/>
            <person name="Gharbi K."/>
            <person name="Hall N."/>
            <person name="Watson M."/>
            <person name="Adriaenssens E.M."/>
            <person name="Foster-Nyarko E."/>
            <person name="Jarju S."/>
            <person name="Secka A."/>
            <person name="Antonio M."/>
            <person name="Oren A."/>
            <person name="Chaudhuri R.R."/>
            <person name="La Ragione R."/>
            <person name="Hildebrand F."/>
            <person name="Pallen M.J."/>
        </authorList>
    </citation>
    <scope>NUCLEOTIDE SEQUENCE</scope>
    <source>
        <strain evidence="2">2889</strain>
    </source>
</reference>
<sequence length="122" mass="14137">MKKNLYIAAGCLSLVLGIIGIFVPVLPTTPFLLLTAWLWLRSSQRLYDWLMSHPHLGKYIRDYMENKVIPARVKAYTLILLWASMLFCIFYVLPGRLWLQLLLALIAIGVSIHILSLRNRKR</sequence>
<evidence type="ECO:0000313" key="2">
    <source>
        <dbReference type="EMBL" id="MBO8432362.1"/>
    </source>
</evidence>